<dbReference type="PANTHER" id="PTHR10609">
    <property type="entry name" value="BIOTINIDASE-RELATED"/>
    <property type="match status" value="1"/>
</dbReference>
<protein>
    <recommendedName>
        <fullName evidence="4">CN hydrolase domain-containing protein</fullName>
    </recommendedName>
</protein>
<dbReference type="InterPro" id="IPR040154">
    <property type="entry name" value="Biotinidase/VNN"/>
</dbReference>
<accession>A0A8J9UHH5</accession>
<dbReference type="PROSITE" id="PS50263">
    <property type="entry name" value="CN_HYDROLASE"/>
    <property type="match status" value="1"/>
</dbReference>
<proteinExistence type="inferred from homology"/>
<dbReference type="OrthoDB" id="10250282at2759"/>
<keyword evidence="2" id="KW-0378">Hydrolase</keyword>
<dbReference type="Gene3D" id="3.60.110.10">
    <property type="entry name" value="Carbon-nitrogen hydrolase"/>
    <property type="match status" value="1"/>
</dbReference>
<evidence type="ECO:0000313" key="5">
    <source>
        <dbReference type="EMBL" id="CAH0713807.1"/>
    </source>
</evidence>
<feature type="signal peptide" evidence="3">
    <location>
        <begin position="1"/>
        <end position="17"/>
    </location>
</feature>
<dbReference type="GO" id="GO:0016787">
    <property type="term" value="F:hydrolase activity"/>
    <property type="evidence" value="ECO:0007669"/>
    <property type="project" value="UniProtKB-KW"/>
</dbReference>
<keyword evidence="6" id="KW-1185">Reference proteome</keyword>
<name>A0A8J9UHH5_9NEOP</name>
<dbReference type="Pfam" id="PF19018">
    <property type="entry name" value="Vanin_C"/>
    <property type="match status" value="1"/>
</dbReference>
<evidence type="ECO:0000256" key="2">
    <source>
        <dbReference type="ARBA" id="ARBA00022801"/>
    </source>
</evidence>
<gene>
    <name evidence="5" type="ORF">BINO364_LOCUS923</name>
</gene>
<dbReference type="InterPro" id="IPR003010">
    <property type="entry name" value="C-N_Hydrolase"/>
</dbReference>
<dbReference type="AlphaFoldDB" id="A0A8J9UHH5"/>
<organism evidence="5 6">
    <name type="scientific">Brenthis ino</name>
    <name type="common">lesser marbled fritillary</name>
    <dbReference type="NCBI Taxonomy" id="405034"/>
    <lineage>
        <taxon>Eukaryota</taxon>
        <taxon>Metazoa</taxon>
        <taxon>Ecdysozoa</taxon>
        <taxon>Arthropoda</taxon>
        <taxon>Hexapoda</taxon>
        <taxon>Insecta</taxon>
        <taxon>Pterygota</taxon>
        <taxon>Neoptera</taxon>
        <taxon>Endopterygota</taxon>
        <taxon>Lepidoptera</taxon>
        <taxon>Glossata</taxon>
        <taxon>Ditrysia</taxon>
        <taxon>Papilionoidea</taxon>
        <taxon>Nymphalidae</taxon>
        <taxon>Heliconiinae</taxon>
        <taxon>Argynnini</taxon>
        <taxon>Brenthis</taxon>
    </lineage>
</organism>
<evidence type="ECO:0000256" key="1">
    <source>
        <dbReference type="ARBA" id="ARBA00008225"/>
    </source>
</evidence>
<sequence>MKSSAIIFLCLIGLSSQRSTPEDNSYVAAVVAYELQSNSATNLQNYMNIIGDAAEQNADIIVFPELAISNRETVVVPINGLLKEHPIPALQPELFGEVLVSISSAARHHQIYVVINVQEFLNCTIEATGENCPENKNYVFNTNVVFDRAGAVIDRYRKINLFGEVNRTATLTPDLGIFTTDFGITFGHFICFDIMYQVPAVQVVLKYNVTDVIFTTKWYSEMPYLTAVQIQEAYAYVMNVNFLGAGANNVRVGNGGSGIYSGKAGALVSIMPGISTTKLLVSRVPKVPGQVEGDYPGPMNDGPLVLDSLVLRSDPSLPSYVTRLIKPGLEEFTLIDKDVVCRFKIHMSERHSDTKYTYRAGAFSGVRSYIGEATGGSRVCSVFACTGNNIDTCGKRFPRFSSNTTAVFEELTITATVPTPKPNTDLSANSATYFPLSLDKTIKPLKPEYFNFNSVSFFDSLSIYTLKLVKSAPDLYSFAIWGREYTTDDEEISPPREHVEGADDSSGIYSGKAGALVSIMPGISTTKLLVSRVPKVPGQVEGDYPGPMNDGPLVLDSLVLRSDPSLPSYVTRLIKPGLEEFTLIDKDVVCRFKIHMSERHSDTAPYYRAL</sequence>
<feature type="non-terminal residue" evidence="5">
    <location>
        <position position="610"/>
    </location>
</feature>
<dbReference type="InterPro" id="IPR043957">
    <property type="entry name" value="Vanin_C"/>
</dbReference>
<feature type="chain" id="PRO_5035433192" description="CN hydrolase domain-containing protein" evidence="3">
    <location>
        <begin position="18"/>
        <end position="610"/>
    </location>
</feature>
<evidence type="ECO:0000256" key="3">
    <source>
        <dbReference type="SAM" id="SignalP"/>
    </source>
</evidence>
<feature type="domain" description="CN hydrolase" evidence="4">
    <location>
        <begin position="26"/>
        <end position="286"/>
    </location>
</feature>
<dbReference type="Pfam" id="PF00795">
    <property type="entry name" value="CN_hydrolase"/>
    <property type="match status" value="1"/>
</dbReference>
<keyword evidence="3" id="KW-0732">Signal</keyword>
<dbReference type="SUPFAM" id="SSF56317">
    <property type="entry name" value="Carbon-nitrogen hydrolase"/>
    <property type="match status" value="1"/>
</dbReference>
<evidence type="ECO:0000313" key="6">
    <source>
        <dbReference type="Proteomes" id="UP000838878"/>
    </source>
</evidence>
<dbReference type="InterPro" id="IPR036526">
    <property type="entry name" value="C-N_Hydrolase_sf"/>
</dbReference>
<dbReference type="PANTHER" id="PTHR10609:SF14">
    <property type="entry name" value="BIOTINIDASE"/>
    <property type="match status" value="1"/>
</dbReference>
<comment type="similarity">
    <text evidence="1">Belongs to the carbon-nitrogen hydrolase superfamily. BTD/VNN family.</text>
</comment>
<reference evidence="5" key="1">
    <citation type="submission" date="2021-12" db="EMBL/GenBank/DDBJ databases">
        <authorList>
            <person name="Martin H S."/>
        </authorList>
    </citation>
    <scope>NUCLEOTIDE SEQUENCE</scope>
</reference>
<dbReference type="Proteomes" id="UP000838878">
    <property type="component" value="Chromosome 1"/>
</dbReference>
<evidence type="ECO:0000259" key="4">
    <source>
        <dbReference type="PROSITE" id="PS50263"/>
    </source>
</evidence>
<dbReference type="EMBL" id="OV170221">
    <property type="protein sequence ID" value="CAH0713807.1"/>
    <property type="molecule type" value="Genomic_DNA"/>
</dbReference>